<feature type="region of interest" description="Disordered" evidence="1">
    <location>
        <begin position="60"/>
        <end position="88"/>
    </location>
</feature>
<dbReference type="AlphaFoldDB" id="A0A9P5D3U4"/>
<sequence>MSPLFGSHRELGLSSTWMTADGRYGPYGFGEDDPTTYKRSRVDWDLLDWGELVDQCLEPASRHESQHPAMPRPMLKHSKPKRFKSDDHPHTTRTALVLRSYEGFNYTEEVMWMIRSLITEASLKTGGRYSLILLVNVQDKGWAIHESPEHYQRAFQAMHIPPELWSLTLLWDENLLESWYPLATEHRTMWQVNQPLQLLAHHYPEYDHFWQLEMDQRFMGDALEYLDAVHTFSLLEPRKQALERATYPYIERNYKSYDDFINQVSLANNGGSRAWPALRIPDVEPIGPEPPTPHPEDTRGYSSYGLGEEADVVLTSFCEDVRDVPEWVFNDWYRGELTQGSETPRFFCPPAIARASRKLLGAVHEAQVRTGISVPSEATLPSWALWLGLKLSYPPQPVYMQPAGGAVAAPAARVQEDYKEEEEDESFTHEDRFEVLRTLLGDRPFDSRDGLAHAKPQSFASKGLTYWWASDYPRQVMDAWMGDDTNDMDARAVAPMLVEHDGQVYAPNFVMHPVK</sequence>
<dbReference type="Pfam" id="PF11885">
    <property type="entry name" value="DUF3405"/>
    <property type="match status" value="1"/>
</dbReference>
<dbReference type="GeneID" id="55973396"/>
<reference evidence="2" key="1">
    <citation type="submission" date="2020-03" db="EMBL/GenBank/DDBJ databases">
        <title>Site-based positive gene gene selection in Geosmithia morbida across the United States reveals a broad range of putative effectors and factors for local host and environmental adapation.</title>
        <authorList>
            <person name="Onufrak A."/>
            <person name="Murdoch R.W."/>
            <person name="Gazis R."/>
            <person name="Huff M."/>
            <person name="Staton M."/>
            <person name="Klingeman W."/>
            <person name="Hadziabdic D."/>
        </authorList>
    </citation>
    <scope>NUCLEOTIDE SEQUENCE</scope>
    <source>
        <strain evidence="2">1262</strain>
    </source>
</reference>
<accession>A0A9P5D3U4</accession>
<keyword evidence="3" id="KW-1185">Reference proteome</keyword>
<dbReference type="OrthoDB" id="3353407at2759"/>
<evidence type="ECO:0000256" key="1">
    <source>
        <dbReference type="SAM" id="MobiDB-lite"/>
    </source>
</evidence>
<dbReference type="Proteomes" id="UP000749293">
    <property type="component" value="Unassembled WGS sequence"/>
</dbReference>
<dbReference type="PANTHER" id="PTHR36205:SF2">
    <property type="entry name" value="MAJOR FACILITATOR SUPERFAMILY TRANSPORTER"/>
    <property type="match status" value="1"/>
</dbReference>
<dbReference type="EMBL" id="JAANYQ010000008">
    <property type="protein sequence ID" value="KAF4122866.1"/>
    <property type="molecule type" value="Genomic_DNA"/>
</dbReference>
<proteinExistence type="predicted"/>
<comment type="caution">
    <text evidence="2">The sequence shown here is derived from an EMBL/GenBank/DDBJ whole genome shotgun (WGS) entry which is preliminary data.</text>
</comment>
<name>A0A9P5D3U4_9HYPO</name>
<gene>
    <name evidence="2" type="ORF">GMORB2_7173</name>
</gene>
<evidence type="ECO:0000313" key="2">
    <source>
        <dbReference type="EMBL" id="KAF4122866.1"/>
    </source>
</evidence>
<organism evidence="2 3">
    <name type="scientific">Geosmithia morbida</name>
    <dbReference type="NCBI Taxonomy" id="1094350"/>
    <lineage>
        <taxon>Eukaryota</taxon>
        <taxon>Fungi</taxon>
        <taxon>Dikarya</taxon>
        <taxon>Ascomycota</taxon>
        <taxon>Pezizomycotina</taxon>
        <taxon>Sordariomycetes</taxon>
        <taxon>Hypocreomycetidae</taxon>
        <taxon>Hypocreales</taxon>
        <taxon>Bionectriaceae</taxon>
        <taxon>Geosmithia</taxon>
    </lineage>
</organism>
<dbReference type="PANTHER" id="PTHR36205">
    <property type="entry name" value="CHROMOSOME 19, WHOLE GENOME SHOTGUN SEQUENCE"/>
    <property type="match status" value="1"/>
</dbReference>
<protein>
    <submittedName>
        <fullName evidence="2">Uncharacterized protein</fullName>
    </submittedName>
</protein>
<dbReference type="InterPro" id="IPR021822">
    <property type="entry name" value="DUF3405"/>
</dbReference>
<dbReference type="RefSeq" id="XP_035321518.1">
    <property type="nucleotide sequence ID" value="XM_035469138.1"/>
</dbReference>
<evidence type="ECO:0000313" key="3">
    <source>
        <dbReference type="Proteomes" id="UP000749293"/>
    </source>
</evidence>